<dbReference type="Ensembl" id="ENSLAFT00000036160.1">
    <property type="protein sequence ID" value="ENSLAFP00000023792.1"/>
    <property type="gene ID" value="ENSLAFG00000028998.1"/>
</dbReference>
<dbReference type="Pfam" id="PF07686">
    <property type="entry name" value="V-set"/>
    <property type="match status" value="1"/>
</dbReference>
<dbReference type="GeneTree" id="ENSGT00940000153094"/>
<dbReference type="InterPro" id="IPR050150">
    <property type="entry name" value="IgV_Light_Chain"/>
</dbReference>
<keyword evidence="1" id="KW-0732">Signal</keyword>
<dbReference type="InterPro" id="IPR013106">
    <property type="entry name" value="Ig_V-set"/>
</dbReference>
<sequence>MVPQTLVLISLLLWVSGASGDIVMTQSPASSAVSPGETATISCKASQSVGSNLDWYQQKPGQAPKLLIYDASRHASGVPDRFRGSGSGTVFTLTISNFQAEDVADYYCQQHNGYPPMMLRPQTQTSYASLQASE</sequence>
<dbReference type="PROSITE" id="PS50835">
    <property type="entry name" value="IG_LIKE"/>
    <property type="match status" value="1"/>
</dbReference>
<feature type="chain" id="PRO_5003456382" description="Ig-like domain-containing protein" evidence="1">
    <location>
        <begin position="21"/>
        <end position="134"/>
    </location>
</feature>
<dbReference type="AlphaFoldDB" id="G3U7I4"/>
<dbReference type="Proteomes" id="UP000007646">
    <property type="component" value="Unassembled WGS sequence"/>
</dbReference>
<dbReference type="InterPro" id="IPR013783">
    <property type="entry name" value="Ig-like_fold"/>
</dbReference>
<evidence type="ECO:0000259" key="2">
    <source>
        <dbReference type="PROSITE" id="PS50835"/>
    </source>
</evidence>
<evidence type="ECO:0000313" key="4">
    <source>
        <dbReference type="Proteomes" id="UP000007646"/>
    </source>
</evidence>
<reference evidence="3 4" key="1">
    <citation type="submission" date="2009-06" db="EMBL/GenBank/DDBJ databases">
        <title>The Genome Sequence of Loxodonta africana (African elephant).</title>
        <authorList>
            <person name="Di Palma F."/>
            <person name="Heiman D."/>
            <person name="Young S."/>
            <person name="Johnson J."/>
            <person name="Lander E.S."/>
            <person name="Lindblad-Toh K."/>
        </authorList>
    </citation>
    <scope>NUCLEOTIDE SEQUENCE [LARGE SCALE GENOMIC DNA]</scope>
    <source>
        <strain evidence="3 4">Isolate ISIS603380</strain>
    </source>
</reference>
<evidence type="ECO:0000313" key="3">
    <source>
        <dbReference type="Ensembl" id="ENSLAFP00000023792.1"/>
    </source>
</evidence>
<dbReference type="eggNOG" id="ENOG502S3KF">
    <property type="taxonomic scope" value="Eukaryota"/>
</dbReference>
<proteinExistence type="predicted"/>
<organism evidence="3 4">
    <name type="scientific">Loxodonta africana</name>
    <name type="common">African elephant</name>
    <dbReference type="NCBI Taxonomy" id="9785"/>
    <lineage>
        <taxon>Eukaryota</taxon>
        <taxon>Metazoa</taxon>
        <taxon>Chordata</taxon>
        <taxon>Craniata</taxon>
        <taxon>Vertebrata</taxon>
        <taxon>Euteleostomi</taxon>
        <taxon>Mammalia</taxon>
        <taxon>Eutheria</taxon>
        <taxon>Afrotheria</taxon>
        <taxon>Proboscidea</taxon>
        <taxon>Elephantidae</taxon>
        <taxon>Loxodonta</taxon>
    </lineage>
</organism>
<dbReference type="SMART" id="SM00409">
    <property type="entry name" value="IG"/>
    <property type="match status" value="1"/>
</dbReference>
<dbReference type="FunFam" id="2.60.40.10:FF:001230">
    <property type="entry name" value="Immunoglobulin kappa variable 8-16"/>
    <property type="match status" value="1"/>
</dbReference>
<feature type="domain" description="Ig-like" evidence="2">
    <location>
        <begin position="3"/>
        <end position="131"/>
    </location>
</feature>
<dbReference type="InParanoid" id="G3U7I4"/>
<protein>
    <recommendedName>
        <fullName evidence="2">Ig-like domain-containing protein</fullName>
    </recommendedName>
</protein>
<dbReference type="PANTHER" id="PTHR23267">
    <property type="entry name" value="IMMUNOGLOBULIN LIGHT CHAIN"/>
    <property type="match status" value="1"/>
</dbReference>
<dbReference type="OMA" id="NGYPPMM"/>
<accession>G3U7I4</accession>
<name>G3U7I4_LOXAF</name>
<reference evidence="3" key="3">
    <citation type="submission" date="2025-09" db="UniProtKB">
        <authorList>
            <consortium name="Ensembl"/>
        </authorList>
    </citation>
    <scope>IDENTIFICATION</scope>
    <source>
        <strain evidence="3">Isolate ISIS603380</strain>
    </source>
</reference>
<dbReference type="SMART" id="SM00406">
    <property type="entry name" value="IGv"/>
    <property type="match status" value="1"/>
</dbReference>
<dbReference type="InterPro" id="IPR036179">
    <property type="entry name" value="Ig-like_dom_sf"/>
</dbReference>
<evidence type="ECO:0000256" key="1">
    <source>
        <dbReference type="SAM" id="SignalP"/>
    </source>
</evidence>
<dbReference type="InterPro" id="IPR007110">
    <property type="entry name" value="Ig-like_dom"/>
</dbReference>
<keyword evidence="4" id="KW-1185">Reference proteome</keyword>
<reference evidence="3" key="2">
    <citation type="submission" date="2025-08" db="UniProtKB">
        <authorList>
            <consortium name="Ensembl"/>
        </authorList>
    </citation>
    <scope>IDENTIFICATION</scope>
    <source>
        <strain evidence="3">Isolate ISIS603380</strain>
    </source>
</reference>
<dbReference type="InterPro" id="IPR003599">
    <property type="entry name" value="Ig_sub"/>
</dbReference>
<dbReference type="HOGENOM" id="CLU_077975_4_1_1"/>
<dbReference type="Gene3D" id="2.60.40.10">
    <property type="entry name" value="Immunoglobulins"/>
    <property type="match status" value="1"/>
</dbReference>
<dbReference type="SUPFAM" id="SSF48726">
    <property type="entry name" value="Immunoglobulin"/>
    <property type="match status" value="1"/>
</dbReference>
<feature type="signal peptide" evidence="1">
    <location>
        <begin position="1"/>
        <end position="20"/>
    </location>
</feature>